<dbReference type="HOGENOM" id="CLU_2263559_0_0_1"/>
<proteinExistence type="predicted"/>
<gene>
    <name evidence="2" type="ORF">CH063_01518</name>
</gene>
<dbReference type="AlphaFoldDB" id="H1V8K4"/>
<feature type="chain" id="PRO_5003554730" evidence="1">
    <location>
        <begin position="19"/>
        <end position="103"/>
    </location>
</feature>
<evidence type="ECO:0000313" key="2">
    <source>
        <dbReference type="EMBL" id="CCF36557.1"/>
    </source>
</evidence>
<keyword evidence="1" id="KW-0732">Signal</keyword>
<dbReference type="Proteomes" id="UP000007174">
    <property type="component" value="Unassembled WGS sequence"/>
</dbReference>
<evidence type="ECO:0000313" key="3">
    <source>
        <dbReference type="Proteomes" id="UP000007174"/>
    </source>
</evidence>
<protein>
    <submittedName>
        <fullName evidence="2">Uncharacterized protein</fullName>
    </submittedName>
</protein>
<organism evidence="2 3">
    <name type="scientific">Colletotrichum higginsianum (strain IMI 349063)</name>
    <name type="common">Crucifer anthracnose fungus</name>
    <dbReference type="NCBI Taxonomy" id="759273"/>
    <lineage>
        <taxon>Eukaryota</taxon>
        <taxon>Fungi</taxon>
        <taxon>Dikarya</taxon>
        <taxon>Ascomycota</taxon>
        <taxon>Pezizomycotina</taxon>
        <taxon>Sordariomycetes</taxon>
        <taxon>Hypocreomycetidae</taxon>
        <taxon>Glomerellales</taxon>
        <taxon>Glomerellaceae</taxon>
        <taxon>Colletotrichum</taxon>
        <taxon>Colletotrichum destructivum species complex</taxon>
    </lineage>
</organism>
<reference evidence="3" key="1">
    <citation type="journal article" date="2012" name="Nat. Genet.">
        <title>Lifestyle transitions in plant pathogenic Colletotrichum fungi deciphered by genome and transcriptome analyses.</title>
        <authorList>
            <person name="O'Connell R.J."/>
            <person name="Thon M.R."/>
            <person name="Hacquard S."/>
            <person name="Amyotte S.G."/>
            <person name="Kleemann J."/>
            <person name="Torres M.F."/>
            <person name="Damm U."/>
            <person name="Buiate E.A."/>
            <person name="Epstein L."/>
            <person name="Alkan N."/>
            <person name="Altmueller J."/>
            <person name="Alvarado-Balderrama L."/>
            <person name="Bauser C.A."/>
            <person name="Becker C."/>
            <person name="Birren B.W."/>
            <person name="Chen Z."/>
            <person name="Choi J."/>
            <person name="Crouch J.A."/>
            <person name="Duvick J.P."/>
            <person name="Farman M.A."/>
            <person name="Gan P."/>
            <person name="Heiman D."/>
            <person name="Henrissat B."/>
            <person name="Howard R.J."/>
            <person name="Kabbage M."/>
            <person name="Koch C."/>
            <person name="Kracher B."/>
            <person name="Kubo Y."/>
            <person name="Law A.D."/>
            <person name="Lebrun M.-H."/>
            <person name="Lee Y.-H."/>
            <person name="Miyara I."/>
            <person name="Moore N."/>
            <person name="Neumann U."/>
            <person name="Nordstroem K."/>
            <person name="Panaccione D.G."/>
            <person name="Panstruga R."/>
            <person name="Place M."/>
            <person name="Proctor R.H."/>
            <person name="Prusky D."/>
            <person name="Rech G."/>
            <person name="Reinhardt R."/>
            <person name="Rollins J.A."/>
            <person name="Rounsley S."/>
            <person name="Schardl C.L."/>
            <person name="Schwartz D.C."/>
            <person name="Shenoy N."/>
            <person name="Shirasu K."/>
            <person name="Sikhakolli U.R."/>
            <person name="Stueber K."/>
            <person name="Sukno S.A."/>
            <person name="Sweigard J.A."/>
            <person name="Takano Y."/>
            <person name="Takahara H."/>
            <person name="Trail F."/>
            <person name="van der Does H.C."/>
            <person name="Voll L.M."/>
            <person name="Will I."/>
            <person name="Young S."/>
            <person name="Zeng Q."/>
            <person name="Zhang J."/>
            <person name="Zhou S."/>
            <person name="Dickman M.B."/>
            <person name="Schulze-Lefert P."/>
            <person name="Ver Loren van Themaat E."/>
            <person name="Ma L.-J."/>
            <person name="Vaillancourt L.J."/>
        </authorList>
    </citation>
    <scope>NUCLEOTIDE SEQUENCE [LARGE SCALE GENOMIC DNA]</scope>
    <source>
        <strain evidence="3">IMI 349063</strain>
    </source>
</reference>
<sequence length="103" mass="11203">MVLDGLLLLAFEGNVGSAWEHDDGEGVVSERPQLRQAELNLEILLQRRASVGEDDRVHGWRRLADREDIVSMVESSKDLITDLVGERVEGIAVEGVGVGAHGS</sequence>
<dbReference type="EMBL" id="CACQ02002035">
    <property type="protein sequence ID" value="CCF36557.1"/>
    <property type="molecule type" value="Genomic_DNA"/>
</dbReference>
<evidence type="ECO:0000256" key="1">
    <source>
        <dbReference type="SAM" id="SignalP"/>
    </source>
</evidence>
<name>H1V8K4_COLHI</name>
<accession>H1V8K4</accession>
<feature type="signal peptide" evidence="1">
    <location>
        <begin position="1"/>
        <end position="18"/>
    </location>
</feature>